<evidence type="ECO:0000313" key="3">
    <source>
        <dbReference type="EMBL" id="GMG38276.1"/>
    </source>
</evidence>
<keyword evidence="4" id="KW-1185">Reference proteome</keyword>
<dbReference type="GO" id="GO:0000172">
    <property type="term" value="C:ribonuclease MRP complex"/>
    <property type="evidence" value="ECO:0007669"/>
    <property type="project" value="TreeGrafter"/>
</dbReference>
<evidence type="ECO:0000256" key="1">
    <source>
        <dbReference type="ARBA" id="ARBA00010800"/>
    </source>
</evidence>
<dbReference type="PANTHER" id="PTHR15441:SF2">
    <property type="entry name" value="RIBONUCLEASE P_MRP PROTEIN SUBUNIT POP5"/>
    <property type="match status" value="1"/>
</dbReference>
<dbReference type="GO" id="GO:0005730">
    <property type="term" value="C:nucleolus"/>
    <property type="evidence" value="ECO:0007669"/>
    <property type="project" value="TreeGrafter"/>
</dbReference>
<reference evidence="3" key="1">
    <citation type="submission" date="2023-04" db="EMBL/GenBank/DDBJ databases">
        <title>Ambrosiozyma monospora NBRC 1965.</title>
        <authorList>
            <person name="Ichikawa N."/>
            <person name="Sato H."/>
            <person name="Tonouchi N."/>
        </authorList>
    </citation>
    <scope>NUCLEOTIDE SEQUENCE</scope>
    <source>
        <strain evidence="3">NBRC 1965</strain>
    </source>
</reference>
<keyword evidence="2" id="KW-0819">tRNA processing</keyword>
<name>A0A9W6YZ21_AMBMO</name>
<dbReference type="GO" id="GO:0030681">
    <property type="term" value="C:multimeric ribonuclease P complex"/>
    <property type="evidence" value="ECO:0007669"/>
    <property type="project" value="TreeGrafter"/>
</dbReference>
<dbReference type="SUPFAM" id="SSF160350">
    <property type="entry name" value="Rnp2-like"/>
    <property type="match status" value="1"/>
</dbReference>
<dbReference type="EMBL" id="BSXU01002533">
    <property type="protein sequence ID" value="GMG38276.1"/>
    <property type="molecule type" value="Genomic_DNA"/>
</dbReference>
<dbReference type="GO" id="GO:0033204">
    <property type="term" value="F:ribonuclease P RNA binding"/>
    <property type="evidence" value="ECO:0007669"/>
    <property type="project" value="TreeGrafter"/>
</dbReference>
<dbReference type="Pfam" id="PF01900">
    <property type="entry name" value="RNase_P_Rpp14"/>
    <property type="match status" value="1"/>
</dbReference>
<comment type="caution">
    <text evidence="3">The sequence shown here is derived from an EMBL/GenBank/DDBJ whole genome shotgun (WGS) entry which is preliminary data.</text>
</comment>
<accession>A0A9W6YZ21</accession>
<dbReference type="OrthoDB" id="24745at2759"/>
<gene>
    <name evidence="3" type="ORF">Amon01_000492500</name>
</gene>
<dbReference type="AlphaFoldDB" id="A0A9W6YZ21"/>
<dbReference type="PANTHER" id="PTHR15441">
    <property type="entry name" value="RIBONUCLEASE P PROTEIN SUBUNIT P14"/>
    <property type="match status" value="1"/>
</dbReference>
<evidence type="ECO:0000256" key="2">
    <source>
        <dbReference type="ARBA" id="ARBA00022694"/>
    </source>
</evidence>
<sequence>MVRLKSRYILFEILYPDTLSSPTSLNFTTQSQAILSLHQPSNPTITPKSLVQLIRLSLAKNFGTLGSSTSIPLSLKYFSHQTSTGIIRINQENVRLLLASLFFITSIGGQNCIFNVVCVSGSIKQCENKSSARSRLLMRNVQASDGEAVGTDVLNALFDGGIKVPGGRSGDDEGDGMDGVL</sequence>
<comment type="similarity">
    <text evidence="1">Belongs to the eukaryotic/archaeal RNase P protein component 2 family.</text>
</comment>
<dbReference type="InterPro" id="IPR002759">
    <property type="entry name" value="Pop5/Rpp14/Rnp2-like"/>
</dbReference>
<dbReference type="GO" id="GO:0001682">
    <property type="term" value="P:tRNA 5'-leader removal"/>
    <property type="evidence" value="ECO:0007669"/>
    <property type="project" value="InterPro"/>
</dbReference>
<dbReference type="Proteomes" id="UP001165063">
    <property type="component" value="Unassembled WGS sequence"/>
</dbReference>
<organism evidence="3 4">
    <name type="scientific">Ambrosiozyma monospora</name>
    <name type="common">Yeast</name>
    <name type="synonym">Endomycopsis monosporus</name>
    <dbReference type="NCBI Taxonomy" id="43982"/>
    <lineage>
        <taxon>Eukaryota</taxon>
        <taxon>Fungi</taxon>
        <taxon>Dikarya</taxon>
        <taxon>Ascomycota</taxon>
        <taxon>Saccharomycotina</taxon>
        <taxon>Pichiomycetes</taxon>
        <taxon>Pichiales</taxon>
        <taxon>Pichiaceae</taxon>
        <taxon>Ambrosiozyma</taxon>
    </lineage>
</organism>
<protein>
    <submittedName>
        <fullName evidence="3">Unnamed protein product</fullName>
    </submittedName>
</protein>
<evidence type="ECO:0000313" key="4">
    <source>
        <dbReference type="Proteomes" id="UP001165063"/>
    </source>
</evidence>
<dbReference type="Gene3D" id="3.30.70.3250">
    <property type="entry name" value="Ribonuclease P, Pop5 subunit"/>
    <property type="match status" value="1"/>
</dbReference>
<proteinExistence type="inferred from homology"/>
<dbReference type="InterPro" id="IPR038085">
    <property type="entry name" value="Rnp2-like_sf"/>
</dbReference>